<evidence type="ECO:0000313" key="1">
    <source>
        <dbReference type="EMBL" id="MBB6120321.1"/>
    </source>
</evidence>
<sequence length="29" mass="3386">MYDMVEYPSAPESDDEIARALQEALNRRD</sequence>
<reference evidence="1 2" key="1">
    <citation type="submission" date="2020-08" db="EMBL/GenBank/DDBJ databases">
        <title>Genomic Encyclopedia of Type Strains, Phase III (KMG-III): the genomes of soil and plant-associated and newly described type strains.</title>
        <authorList>
            <person name="Whitman W."/>
        </authorList>
    </citation>
    <scope>NUCLEOTIDE SEQUENCE [LARGE SCALE GENOMIC DNA]</scope>
    <source>
        <strain evidence="1 2">CECT 8712</strain>
    </source>
</reference>
<dbReference type="AlphaFoldDB" id="A0A841IVU2"/>
<name>A0A841IVU2_9ACTN</name>
<organism evidence="1 2">
    <name type="scientific">Nocardiopsis algeriensis</name>
    <dbReference type="NCBI Taxonomy" id="1478215"/>
    <lineage>
        <taxon>Bacteria</taxon>
        <taxon>Bacillati</taxon>
        <taxon>Actinomycetota</taxon>
        <taxon>Actinomycetes</taxon>
        <taxon>Streptosporangiales</taxon>
        <taxon>Nocardiopsidaceae</taxon>
        <taxon>Nocardiopsis</taxon>
    </lineage>
</organism>
<accession>A0A841IVU2</accession>
<evidence type="ECO:0000313" key="2">
    <source>
        <dbReference type="Proteomes" id="UP000536604"/>
    </source>
</evidence>
<dbReference type="EMBL" id="JACHJO010000006">
    <property type="protein sequence ID" value="MBB6120321.1"/>
    <property type="molecule type" value="Genomic_DNA"/>
</dbReference>
<dbReference type="Proteomes" id="UP000536604">
    <property type="component" value="Unassembled WGS sequence"/>
</dbReference>
<protein>
    <submittedName>
        <fullName evidence="1">Uncharacterized protein</fullName>
    </submittedName>
</protein>
<gene>
    <name evidence="1" type="ORF">FHS13_002273</name>
</gene>
<proteinExistence type="predicted"/>
<keyword evidence="2" id="KW-1185">Reference proteome</keyword>
<comment type="caution">
    <text evidence="1">The sequence shown here is derived from an EMBL/GenBank/DDBJ whole genome shotgun (WGS) entry which is preliminary data.</text>
</comment>